<dbReference type="RefSeq" id="WP_210853041.1">
    <property type="nucleotide sequence ID" value="NZ_JAGQDD010000004.1"/>
</dbReference>
<dbReference type="AlphaFoldDB" id="A0A940YCZ2"/>
<name>A0A940YCZ2_9BURK</name>
<comment type="caution">
    <text evidence="1">The sequence shown here is derived from an EMBL/GenBank/DDBJ whole genome shotgun (WGS) entry which is preliminary data.</text>
</comment>
<accession>A0A940YCZ2</accession>
<sequence>MFETLIAPGWFGKLPTAGDFVSRRLPQDVIDWWDSWLSLGLAALRERHADDWQAQFLAAPVWRFVLAPGVAPGKLGQHAWAGVLIPSVDSVGRYFPLTLLAPLAGWPLDPADGEALGWWLERLERTAVDALHDDWSIERLEAELDADPQRRAPPSAADLDLAQDRVIFAADALASMGVAGRRLFTEHRAGRSLWQRGCSTDGACQLVQGLPPAASLFEAWA</sequence>
<dbReference type="InterPro" id="IPR038225">
    <property type="entry name" value="TagF_sf"/>
</dbReference>
<dbReference type="NCBIfam" id="TIGR03373">
    <property type="entry name" value="VI_minor_4"/>
    <property type="match status" value="1"/>
</dbReference>
<keyword evidence="2" id="KW-1185">Reference proteome</keyword>
<dbReference type="EMBL" id="JAGQDD010000004">
    <property type="protein sequence ID" value="MBQ0930372.1"/>
    <property type="molecule type" value="Genomic_DNA"/>
</dbReference>
<dbReference type="PIRSF" id="PIRSF029287">
    <property type="entry name" value="UCP029287"/>
    <property type="match status" value="1"/>
</dbReference>
<dbReference type="Proteomes" id="UP000676246">
    <property type="component" value="Unassembled WGS sequence"/>
</dbReference>
<dbReference type="Gene3D" id="3.40.1730.10">
    <property type="entry name" value="pa0076 domain"/>
    <property type="match status" value="1"/>
</dbReference>
<proteinExistence type="predicted"/>
<gene>
    <name evidence="1" type="primary">tagF</name>
    <name evidence="1" type="ORF">KAK03_07715</name>
</gene>
<dbReference type="InterPro" id="IPR017748">
    <property type="entry name" value="TagF"/>
</dbReference>
<evidence type="ECO:0000313" key="2">
    <source>
        <dbReference type="Proteomes" id="UP000676246"/>
    </source>
</evidence>
<reference evidence="1 2" key="1">
    <citation type="submission" date="2021-04" db="EMBL/GenBank/DDBJ databases">
        <title>The genome sequence of Ideonella sp. 3Y2.</title>
        <authorList>
            <person name="Liu Y."/>
        </authorList>
    </citation>
    <scope>NUCLEOTIDE SEQUENCE [LARGE SCALE GENOMIC DNA]</scope>
    <source>
        <strain evidence="1 2">3Y2</strain>
    </source>
</reference>
<organism evidence="1 2">
    <name type="scientific">Ideonella alba</name>
    <dbReference type="NCBI Taxonomy" id="2824118"/>
    <lineage>
        <taxon>Bacteria</taxon>
        <taxon>Pseudomonadati</taxon>
        <taxon>Pseudomonadota</taxon>
        <taxon>Betaproteobacteria</taxon>
        <taxon>Burkholderiales</taxon>
        <taxon>Sphaerotilaceae</taxon>
        <taxon>Ideonella</taxon>
    </lineage>
</organism>
<evidence type="ECO:0000313" key="1">
    <source>
        <dbReference type="EMBL" id="MBQ0930372.1"/>
    </source>
</evidence>
<dbReference type="Pfam" id="PF09867">
    <property type="entry name" value="TagF_N"/>
    <property type="match status" value="1"/>
</dbReference>
<protein>
    <submittedName>
        <fullName evidence="1">Type VI secretion system-associated protein TagF</fullName>
    </submittedName>
</protein>